<dbReference type="InterPro" id="IPR007531">
    <property type="entry name" value="Dysbindin"/>
</dbReference>
<dbReference type="GO" id="GO:0005737">
    <property type="term" value="C:cytoplasm"/>
    <property type="evidence" value="ECO:0007669"/>
    <property type="project" value="InterPro"/>
</dbReference>
<evidence type="ECO:0000256" key="1">
    <source>
        <dbReference type="ARBA" id="ARBA00008686"/>
    </source>
</evidence>
<dbReference type="EMBL" id="VCGU01000008">
    <property type="protein sequence ID" value="TRY71593.1"/>
    <property type="molecule type" value="Genomic_DNA"/>
</dbReference>
<gene>
    <name evidence="3" type="ORF">TCAL_16229</name>
</gene>
<evidence type="ECO:0000313" key="3">
    <source>
        <dbReference type="EMBL" id="TRY71593.1"/>
    </source>
</evidence>
<dbReference type="AlphaFoldDB" id="A0A553P1M8"/>
<dbReference type="PANTHER" id="PTHR16294:SF6">
    <property type="entry name" value="DYNAMIN N-TERMINAL DOMAIN-CONTAINING PROTEIN"/>
    <property type="match status" value="1"/>
</dbReference>
<sequence>MPFESLSSVRGLSSTSVVEGANAVLDRVAGAAVAVTVPTPSPQYGKKKTVNLDCGSELLEFYQMQWETLHLENEKNAKRAKDTDRSIADLHAQIETQWRNTKTLQSLVGQIPKMNEEIQQIVVSLGELEPLFSKVEIALMALEDTLDARDLQTRQNSRRKDLANFEAQRKAEFRELSARLQREHQSKKKLAEANELVARQQKQRVFQQRFDNDLATFKSGGQLRVPPRHDPDASLETVDLDEEDEENTDLEAFLDDVSPLPRDPTPAESPEGEDKVSMAITLHDSGSSTTPSSKSDLPVISVEPGTSDSGPSRAESMYFTPDTTLEKLAEVSQEGSH</sequence>
<dbReference type="OMA" id="KSWFLLH"/>
<evidence type="ECO:0000256" key="2">
    <source>
        <dbReference type="SAM" id="MobiDB-lite"/>
    </source>
</evidence>
<proteinExistence type="inferred from homology"/>
<feature type="compositionally biased region" description="Low complexity" evidence="2">
    <location>
        <begin position="285"/>
        <end position="295"/>
    </location>
</feature>
<protein>
    <recommendedName>
        <fullName evidence="5">Dysbindin</fullName>
    </recommendedName>
</protein>
<feature type="region of interest" description="Disordered" evidence="2">
    <location>
        <begin position="251"/>
        <end position="337"/>
    </location>
</feature>
<name>A0A553P1M8_TIGCA</name>
<comment type="caution">
    <text evidence="3">The sequence shown here is derived from an EMBL/GenBank/DDBJ whole genome shotgun (WGS) entry which is preliminary data.</text>
</comment>
<dbReference type="STRING" id="6832.A0A553P1M8"/>
<dbReference type="PANTHER" id="PTHR16294">
    <property type="entry name" value="DYSTROBREVIN BINDING PROTEIN 1 DYSBINDIN"/>
    <property type="match status" value="1"/>
</dbReference>
<dbReference type="Proteomes" id="UP000318571">
    <property type="component" value="Chromosome 7"/>
</dbReference>
<comment type="similarity">
    <text evidence="1">Belongs to the dysbindin family.</text>
</comment>
<reference evidence="3 4" key="1">
    <citation type="journal article" date="2018" name="Nat. Ecol. Evol.">
        <title>Genomic signatures of mitonuclear coevolution across populations of Tigriopus californicus.</title>
        <authorList>
            <person name="Barreto F.S."/>
            <person name="Watson E.T."/>
            <person name="Lima T.G."/>
            <person name="Willett C.S."/>
            <person name="Edmands S."/>
            <person name="Li W."/>
            <person name="Burton R.S."/>
        </authorList>
    </citation>
    <scope>NUCLEOTIDE SEQUENCE [LARGE SCALE GENOMIC DNA]</scope>
    <source>
        <strain evidence="3 4">San Diego</strain>
    </source>
</reference>
<accession>A0A553P1M8</accession>
<keyword evidence="4" id="KW-1185">Reference proteome</keyword>
<evidence type="ECO:0008006" key="5">
    <source>
        <dbReference type="Google" id="ProtNLM"/>
    </source>
</evidence>
<organism evidence="3 4">
    <name type="scientific">Tigriopus californicus</name>
    <name type="common">Marine copepod</name>
    <dbReference type="NCBI Taxonomy" id="6832"/>
    <lineage>
        <taxon>Eukaryota</taxon>
        <taxon>Metazoa</taxon>
        <taxon>Ecdysozoa</taxon>
        <taxon>Arthropoda</taxon>
        <taxon>Crustacea</taxon>
        <taxon>Multicrustacea</taxon>
        <taxon>Hexanauplia</taxon>
        <taxon>Copepoda</taxon>
        <taxon>Harpacticoida</taxon>
        <taxon>Harpacticidae</taxon>
        <taxon>Tigriopus</taxon>
    </lineage>
</organism>
<evidence type="ECO:0000313" key="4">
    <source>
        <dbReference type="Proteomes" id="UP000318571"/>
    </source>
</evidence>